<dbReference type="EMBL" id="HACG01008228">
    <property type="protein sequence ID" value="CEK55093.1"/>
    <property type="molecule type" value="Transcribed_RNA"/>
</dbReference>
<sequence length="95" mass="10410">ADQAFNSKDVDMSNYLNHCQFSRNVYDSLKCFRCTPSVMSKGVQSNVCYLGEEVIKATQAMLPNGTEIILHGLKEEDIAAEIDAVASSILHIVDG</sequence>
<organism evidence="1">
    <name type="scientific">Arion vulgaris</name>
    <dbReference type="NCBI Taxonomy" id="1028688"/>
    <lineage>
        <taxon>Eukaryota</taxon>
        <taxon>Metazoa</taxon>
        <taxon>Spiralia</taxon>
        <taxon>Lophotrochozoa</taxon>
        <taxon>Mollusca</taxon>
        <taxon>Gastropoda</taxon>
        <taxon>Heterobranchia</taxon>
        <taxon>Euthyneura</taxon>
        <taxon>Panpulmonata</taxon>
        <taxon>Eupulmonata</taxon>
        <taxon>Stylommatophora</taxon>
        <taxon>Helicina</taxon>
        <taxon>Arionoidea</taxon>
        <taxon>Arionidae</taxon>
        <taxon>Arion</taxon>
    </lineage>
</organism>
<name>A0A0B6YFT9_9EUPU</name>
<gene>
    <name evidence="1" type="primary">ORF24350</name>
</gene>
<feature type="non-terminal residue" evidence="1">
    <location>
        <position position="1"/>
    </location>
</feature>
<accession>A0A0B6YFT9</accession>
<reference evidence="1" key="1">
    <citation type="submission" date="2014-12" db="EMBL/GenBank/DDBJ databases">
        <title>Insight into the proteome of Arion vulgaris.</title>
        <authorList>
            <person name="Aradska J."/>
            <person name="Bulat T."/>
            <person name="Smidak R."/>
            <person name="Sarate P."/>
            <person name="Gangsoo J."/>
            <person name="Sialana F."/>
            <person name="Bilban M."/>
            <person name="Lubec G."/>
        </authorList>
    </citation>
    <scope>NUCLEOTIDE SEQUENCE</scope>
    <source>
        <tissue evidence="1">Skin</tissue>
    </source>
</reference>
<evidence type="ECO:0000313" key="1">
    <source>
        <dbReference type="EMBL" id="CEK55093.1"/>
    </source>
</evidence>
<feature type="non-terminal residue" evidence="1">
    <location>
        <position position="95"/>
    </location>
</feature>
<protein>
    <submittedName>
        <fullName evidence="1">Uncharacterized protein</fullName>
    </submittedName>
</protein>
<proteinExistence type="predicted"/>
<dbReference type="AlphaFoldDB" id="A0A0B6YFT9"/>